<keyword evidence="2 7" id="KW-0732">Signal</keyword>
<keyword evidence="3 7" id="KW-0378">Hydrolase</keyword>
<keyword evidence="5 7" id="KW-0443">Lipid metabolism</keyword>
<dbReference type="VEuPathDB" id="VectorBase:ISCP_032352"/>
<keyword evidence="4 7" id="KW-0442">Lipid degradation</keyword>
<keyword evidence="6" id="KW-0325">Glycoprotein</keyword>
<evidence type="ECO:0000256" key="4">
    <source>
        <dbReference type="ARBA" id="ARBA00022963"/>
    </source>
</evidence>
<evidence type="ECO:0000256" key="7">
    <source>
        <dbReference type="RuleBase" id="RU364138"/>
    </source>
</evidence>
<dbReference type="GO" id="GO:0004620">
    <property type="term" value="F:phospholipase activity"/>
    <property type="evidence" value="ECO:0007669"/>
    <property type="project" value="InterPro"/>
</dbReference>
<protein>
    <recommendedName>
        <fullName evidence="7">Phospholipase B-like</fullName>
        <ecNumber evidence="7">3.1.1.-</ecNumber>
    </recommendedName>
</protein>
<dbReference type="PANTHER" id="PTHR12370">
    <property type="entry name" value="PHOSPHOLIPASE B-RELATED"/>
    <property type="match status" value="1"/>
</dbReference>
<proteinExistence type="inferred from homology"/>
<evidence type="ECO:0000256" key="5">
    <source>
        <dbReference type="ARBA" id="ARBA00023098"/>
    </source>
</evidence>
<dbReference type="VEuPathDB" id="VectorBase:ISCW012107"/>
<dbReference type="Gene3D" id="3.60.60.30">
    <property type="match status" value="1"/>
</dbReference>
<dbReference type="VEuPathDB" id="VectorBase:ISCI012107"/>
<evidence type="ECO:0000256" key="2">
    <source>
        <dbReference type="ARBA" id="ARBA00022729"/>
    </source>
</evidence>
<name>A0A4D5RU45_IXOSC</name>
<comment type="similarity">
    <text evidence="1 7">Belongs to the phospholipase B-like family.</text>
</comment>
<evidence type="ECO:0000256" key="1">
    <source>
        <dbReference type="ARBA" id="ARBA00007835"/>
    </source>
</evidence>
<evidence type="ECO:0000256" key="3">
    <source>
        <dbReference type="ARBA" id="ARBA00022801"/>
    </source>
</evidence>
<reference evidence="8" key="1">
    <citation type="submission" date="2019-04" db="EMBL/GenBank/DDBJ databases">
        <title>An insight into the mialome of Ixodes scapularis.</title>
        <authorList>
            <person name="Ribeiro J.M."/>
            <person name="Mather T.N."/>
            <person name="Karim S."/>
        </authorList>
    </citation>
    <scope>NUCLEOTIDE SEQUENCE</scope>
</reference>
<evidence type="ECO:0000256" key="6">
    <source>
        <dbReference type="ARBA" id="ARBA00023180"/>
    </source>
</evidence>
<organism evidence="8">
    <name type="scientific">Ixodes scapularis</name>
    <name type="common">Black-legged tick</name>
    <name type="synonym">Deer tick</name>
    <dbReference type="NCBI Taxonomy" id="6945"/>
    <lineage>
        <taxon>Eukaryota</taxon>
        <taxon>Metazoa</taxon>
        <taxon>Ecdysozoa</taxon>
        <taxon>Arthropoda</taxon>
        <taxon>Chelicerata</taxon>
        <taxon>Arachnida</taxon>
        <taxon>Acari</taxon>
        <taxon>Parasitiformes</taxon>
        <taxon>Ixodida</taxon>
        <taxon>Ixodoidea</taxon>
        <taxon>Ixodidae</taxon>
        <taxon>Ixodinae</taxon>
        <taxon>Ixodes</taxon>
    </lineage>
</organism>
<dbReference type="InterPro" id="IPR007000">
    <property type="entry name" value="PLipase_B-like"/>
</dbReference>
<dbReference type="GO" id="GO:0016042">
    <property type="term" value="P:lipid catabolic process"/>
    <property type="evidence" value="ECO:0007669"/>
    <property type="project" value="UniProtKB-KW"/>
</dbReference>
<dbReference type="EMBL" id="GHJT01005566">
    <property type="protein sequence ID" value="MOY39537.1"/>
    <property type="molecule type" value="Transcribed_RNA"/>
</dbReference>
<dbReference type="OrthoDB" id="6480025at2759"/>
<feature type="signal peptide" evidence="7">
    <location>
        <begin position="1"/>
        <end position="17"/>
    </location>
</feature>
<accession>A0A4D5RU45</accession>
<dbReference type="AlphaFoldDB" id="A0A4D5RU45"/>
<sequence>MLGNLAIPLLLVLQVAGATTKYSKCQYAWASVRKSGDNLQIHDGKPGPGAVAWGSFESEIHFSGWAFLNMESNASYADEIQAYAAGAVEAHLTRDLMKKHYNNMYAHYCKMQPSFCGRLEKFLLKNLEYSNRQERLHQSTDPYWHMVHLQMKQLSGLSDIFENKTLNVSNEYLNVTKALYFNLDGDLIGLVGVVNKNSYNSIDRAPTCSALIKVVGENEDILVGHNTWFVYRSMLRIEKRYAFPWHYTSKSSEIIPGRTVSMSSYPGTLVSLDDFYLSSAGLAVTETSLENANGSLWNLVKPDSAPLTWVRGMVATRLATNGSQWVSIFGRLNSGTYNNQWMVLDYKLFTPGKAIAKNTLWILEQMPNLTKSEDLSNYLQKQRYWASYNVAFFPAIFNISGQPDMVKKYGNYYSHDMSARAQIFRREQSKVKDLVTMTSLMRYNNYTHDPVSRCNCTQKYNPVSAISARFDLLNPSLSTGLPGVKQKAVGGTDMKLTNYAMFKKLEFVAINGPTYTTDGSVPPFQWSTSGFKHQQHDGHPDKWTFGPTHHHWDTCPIH</sequence>
<dbReference type="PANTHER" id="PTHR12370:SF3">
    <property type="entry name" value="PHOSPHOLIPASE B-LIKE 2-RELATED"/>
    <property type="match status" value="1"/>
</dbReference>
<feature type="chain" id="PRO_5019882472" description="Phospholipase B-like" evidence="7">
    <location>
        <begin position="18"/>
        <end position="558"/>
    </location>
</feature>
<dbReference type="Pfam" id="PF04916">
    <property type="entry name" value="Phospholip_B"/>
    <property type="match status" value="1"/>
</dbReference>
<dbReference type="EC" id="3.1.1.-" evidence="7"/>
<evidence type="ECO:0000313" key="8">
    <source>
        <dbReference type="EMBL" id="MOY39537.1"/>
    </source>
</evidence>
<comment type="function">
    <text evidence="7">Putative phospholipase.</text>
</comment>